<organism evidence="4">
    <name type="scientific">Aedes albopictus</name>
    <name type="common">Asian tiger mosquito</name>
    <name type="synonym">Stegomyia albopicta</name>
    <dbReference type="NCBI Taxonomy" id="7160"/>
    <lineage>
        <taxon>Eukaryota</taxon>
        <taxon>Metazoa</taxon>
        <taxon>Ecdysozoa</taxon>
        <taxon>Arthropoda</taxon>
        <taxon>Hexapoda</taxon>
        <taxon>Insecta</taxon>
        <taxon>Pterygota</taxon>
        <taxon>Neoptera</taxon>
        <taxon>Endopterygota</taxon>
        <taxon>Diptera</taxon>
        <taxon>Nematocera</taxon>
        <taxon>Culicoidea</taxon>
        <taxon>Culicidae</taxon>
        <taxon>Culicinae</taxon>
        <taxon>Aedini</taxon>
        <taxon>Aedes</taxon>
        <taxon>Stegomyia</taxon>
    </lineage>
</organism>
<dbReference type="InterPro" id="IPR053011">
    <property type="entry name" value="SDR_family_member_7"/>
</dbReference>
<feature type="transmembrane region" description="Helical" evidence="3">
    <location>
        <begin position="6"/>
        <end position="25"/>
    </location>
</feature>
<dbReference type="GO" id="GO:0016491">
    <property type="term" value="F:oxidoreductase activity"/>
    <property type="evidence" value="ECO:0007669"/>
    <property type="project" value="UniProtKB-KW"/>
</dbReference>
<keyword evidence="3" id="KW-0472">Membrane</keyword>
<keyword evidence="3" id="KW-0812">Transmembrane</keyword>
<evidence type="ECO:0000313" key="4">
    <source>
        <dbReference type="EMBL" id="JAC11025.1"/>
    </source>
</evidence>
<dbReference type="PRINTS" id="PR00080">
    <property type="entry name" value="SDRFAMILY"/>
</dbReference>
<sequence>MFLFSLIGVCVVIYFLIQFLVFYFLDCDLELYILSKVGKPVETLRGKVVWITGASSGIGRDLAIILAKHGVRLCLSSRKLSELMKVKQECLQASRGYLHSNDIFVMSMDMLEIDNHQKYFDQVIDHFKTLDILVNNAGRSQRAEWNTIQLKVDRELFELDVFAVVNLSRMALNYFLGSGVQGHIAVTSSITGLVGFPNSATYTAAKHALHGYFETLQNEAFPIDATIFCPGPTATNFLQECFTNAPGEKFNKPVNADDRRLTSERCAELYAIALANKTPLSWAGTRPMNFIFYIGCYYPNLRRLLINTLGIANIDRLRNGRPLGSN</sequence>
<dbReference type="InterPro" id="IPR020904">
    <property type="entry name" value="Sc_DH/Rdtase_CS"/>
</dbReference>
<dbReference type="PRINTS" id="PR00081">
    <property type="entry name" value="GDHRDH"/>
</dbReference>
<comment type="similarity">
    <text evidence="2">Belongs to the short-chain dehydrogenases/reductases (SDR) family.</text>
</comment>
<dbReference type="Gene3D" id="3.40.50.720">
    <property type="entry name" value="NAD(P)-binding Rossmann-like Domain"/>
    <property type="match status" value="1"/>
</dbReference>
<keyword evidence="3" id="KW-1133">Transmembrane helix</keyword>
<dbReference type="AlphaFoldDB" id="A0A023EPT2"/>
<dbReference type="SUPFAM" id="SSF51735">
    <property type="entry name" value="NAD(P)-binding Rossmann-fold domains"/>
    <property type="match status" value="1"/>
</dbReference>
<keyword evidence="1" id="KW-0560">Oxidoreductase</keyword>
<reference evidence="4" key="1">
    <citation type="journal article" date="2014" name="PLoS Negl. Trop. Dis.">
        <title>Identification and characterization of seminal fluid proteins in the Asian tiger mosquito, Aedes albopictus.</title>
        <authorList>
            <person name="Boes K.E."/>
            <person name="Ribeiro J.M."/>
            <person name="Wong A."/>
            <person name="Harrington L.C."/>
            <person name="Wolfner M.F."/>
            <person name="Sirot L.K."/>
        </authorList>
    </citation>
    <scope>NUCLEOTIDE SEQUENCE</scope>
    <source>
        <tissue evidence="4">Reproductive organs</tissue>
    </source>
</reference>
<dbReference type="PROSITE" id="PS00061">
    <property type="entry name" value="ADH_SHORT"/>
    <property type="match status" value="1"/>
</dbReference>
<evidence type="ECO:0000256" key="2">
    <source>
        <dbReference type="RuleBase" id="RU000363"/>
    </source>
</evidence>
<dbReference type="VEuPathDB" id="VectorBase:AALF027350"/>
<proteinExistence type="evidence at transcript level"/>
<dbReference type="PANTHER" id="PTHR44269">
    <property type="entry name" value="DEHYDROGENASE/REDUCTASE SDR FAMILY MEMBER 7-RELATED"/>
    <property type="match status" value="1"/>
</dbReference>
<accession>A0A023EPT2</accession>
<evidence type="ECO:0000256" key="1">
    <source>
        <dbReference type="ARBA" id="ARBA00023002"/>
    </source>
</evidence>
<dbReference type="EMBL" id="GAPW01002573">
    <property type="protein sequence ID" value="JAC11025.1"/>
    <property type="molecule type" value="mRNA"/>
</dbReference>
<name>A0A023EPT2_AEDAL</name>
<evidence type="ECO:0000256" key="3">
    <source>
        <dbReference type="SAM" id="Phobius"/>
    </source>
</evidence>
<dbReference type="Pfam" id="PF00106">
    <property type="entry name" value="adh_short"/>
    <property type="match status" value="1"/>
</dbReference>
<dbReference type="PANTHER" id="PTHR44269:SF1">
    <property type="entry name" value="DEHYDROGENASE_REDUCTASE SDR FAMILY MEMBER 7"/>
    <property type="match status" value="1"/>
</dbReference>
<dbReference type="VEuPathDB" id="VectorBase:AALC636_038276"/>
<dbReference type="VEuPathDB" id="VectorBase:AALFPA_055691"/>
<dbReference type="InterPro" id="IPR036291">
    <property type="entry name" value="NAD(P)-bd_dom_sf"/>
</dbReference>
<protein>
    <submittedName>
        <fullName evidence="4">Putative dehydrogenase</fullName>
    </submittedName>
</protein>
<dbReference type="InterPro" id="IPR002347">
    <property type="entry name" value="SDR_fam"/>
</dbReference>